<evidence type="ECO:0000256" key="12">
    <source>
        <dbReference type="ARBA" id="ARBA00041185"/>
    </source>
</evidence>
<evidence type="ECO:0000256" key="3">
    <source>
        <dbReference type="ARBA" id="ARBA00022679"/>
    </source>
</evidence>
<evidence type="ECO:0000256" key="8">
    <source>
        <dbReference type="ARBA" id="ARBA00023136"/>
    </source>
</evidence>
<evidence type="ECO:0000256" key="13">
    <source>
        <dbReference type="ARBA" id="ARBA00041418"/>
    </source>
</evidence>
<dbReference type="GO" id="GO:0005886">
    <property type="term" value="C:plasma membrane"/>
    <property type="evidence" value="ECO:0007669"/>
    <property type="project" value="TreeGrafter"/>
</dbReference>
<evidence type="ECO:0000313" key="19">
    <source>
        <dbReference type="Proteomes" id="UP000616114"/>
    </source>
</evidence>
<dbReference type="Proteomes" id="UP000616114">
    <property type="component" value="Unassembled WGS sequence"/>
</dbReference>
<keyword evidence="2" id="KW-0328">Glycosyltransferase</keyword>
<protein>
    <recommendedName>
        <fullName evidence="12">Probable peptidoglycan glycosyltransferase FtsW</fullName>
        <ecNumber evidence="14">2.4.99.28</ecNumber>
    </recommendedName>
    <alternativeName>
        <fullName evidence="13">Cell division protein FtsW</fullName>
    </alternativeName>
    <alternativeName>
        <fullName evidence="10">Cell wall polymerase</fullName>
    </alternativeName>
    <alternativeName>
        <fullName evidence="9">Peptidoglycan polymerase</fullName>
    </alternativeName>
</protein>
<dbReference type="GO" id="GO:0009252">
    <property type="term" value="P:peptidoglycan biosynthetic process"/>
    <property type="evidence" value="ECO:0007669"/>
    <property type="project" value="UniProtKB-KW"/>
</dbReference>
<comment type="caution">
    <text evidence="18">The sequence shown here is derived from an EMBL/GenBank/DDBJ whole genome shotgun (WGS) entry which is preliminary data.</text>
</comment>
<evidence type="ECO:0000256" key="2">
    <source>
        <dbReference type="ARBA" id="ARBA00022676"/>
    </source>
</evidence>
<dbReference type="Pfam" id="PF01098">
    <property type="entry name" value="FTSW_RODA_SPOVE"/>
    <property type="match status" value="1"/>
</dbReference>
<feature type="transmembrane region" description="Helical" evidence="17">
    <location>
        <begin position="330"/>
        <end position="355"/>
    </location>
</feature>
<evidence type="ECO:0000256" key="17">
    <source>
        <dbReference type="SAM" id="Phobius"/>
    </source>
</evidence>
<dbReference type="GO" id="GO:0015648">
    <property type="term" value="F:lipid-linked peptidoglycan transporter activity"/>
    <property type="evidence" value="ECO:0007669"/>
    <property type="project" value="TreeGrafter"/>
</dbReference>
<gene>
    <name evidence="18" type="ORF">GCM10011333_25240</name>
</gene>
<evidence type="ECO:0000256" key="15">
    <source>
        <dbReference type="ARBA" id="ARBA00049902"/>
    </source>
</evidence>
<comment type="function">
    <text evidence="16">Peptidoglycan polymerase that is essential for cell division.</text>
</comment>
<dbReference type="EMBL" id="BMFY01000011">
    <property type="protein sequence ID" value="GGA21088.1"/>
    <property type="molecule type" value="Genomic_DNA"/>
</dbReference>
<keyword evidence="19" id="KW-1185">Reference proteome</keyword>
<evidence type="ECO:0000256" key="9">
    <source>
        <dbReference type="ARBA" id="ARBA00032370"/>
    </source>
</evidence>
<feature type="transmembrane region" description="Helical" evidence="17">
    <location>
        <begin position="166"/>
        <end position="182"/>
    </location>
</feature>
<keyword evidence="8 17" id="KW-0472">Membrane</keyword>
<dbReference type="EC" id="2.4.99.28" evidence="14"/>
<dbReference type="AlphaFoldDB" id="A0A8J2XJM9"/>
<evidence type="ECO:0000256" key="6">
    <source>
        <dbReference type="ARBA" id="ARBA00022984"/>
    </source>
</evidence>
<name>A0A8J2XJM9_9MICO</name>
<keyword evidence="5" id="KW-0133">Cell shape</keyword>
<comment type="subcellular location">
    <subcellularLocation>
        <location evidence="1">Membrane</location>
        <topology evidence="1">Multi-pass membrane protein</topology>
    </subcellularLocation>
</comment>
<feature type="transmembrane region" description="Helical" evidence="17">
    <location>
        <begin position="72"/>
        <end position="91"/>
    </location>
</feature>
<keyword evidence="18" id="KW-0132">Cell division</keyword>
<evidence type="ECO:0000313" key="18">
    <source>
        <dbReference type="EMBL" id="GGA21088.1"/>
    </source>
</evidence>
<feature type="transmembrane region" description="Helical" evidence="17">
    <location>
        <begin position="31"/>
        <end position="52"/>
    </location>
</feature>
<comment type="catalytic activity">
    <reaction evidence="15">
        <text>[GlcNAc-(1-&gt;4)-Mur2Ac(oyl-L-Ala-gamma-D-Glu-L-Lys-D-Ala-D-Ala)](n)-di-trans,octa-cis-undecaprenyl diphosphate + beta-D-GlcNAc-(1-&gt;4)-Mur2Ac(oyl-L-Ala-gamma-D-Glu-L-Lys-D-Ala-D-Ala)-di-trans,octa-cis-undecaprenyl diphosphate = [GlcNAc-(1-&gt;4)-Mur2Ac(oyl-L-Ala-gamma-D-Glu-L-Lys-D-Ala-D-Ala)](n+1)-di-trans,octa-cis-undecaprenyl diphosphate + di-trans,octa-cis-undecaprenyl diphosphate + H(+)</text>
        <dbReference type="Rhea" id="RHEA:23708"/>
        <dbReference type="Rhea" id="RHEA-COMP:9602"/>
        <dbReference type="Rhea" id="RHEA-COMP:9603"/>
        <dbReference type="ChEBI" id="CHEBI:15378"/>
        <dbReference type="ChEBI" id="CHEBI:58405"/>
        <dbReference type="ChEBI" id="CHEBI:60033"/>
        <dbReference type="ChEBI" id="CHEBI:78435"/>
        <dbReference type="EC" id="2.4.99.28"/>
    </reaction>
</comment>
<comment type="similarity">
    <text evidence="11">Belongs to the SEDS family. FtsW subfamily.</text>
</comment>
<feature type="transmembrane region" description="Helical" evidence="17">
    <location>
        <begin position="98"/>
        <end position="116"/>
    </location>
</feature>
<sequence>MMASTREDLDPGALTAPARGRLRELLDQPIATFWILLAATAALVGIGLMMVLSASSVFDFTQSGSSFGTARGQLIALAATIPLAVVAMLLPPTGWRRLAYLVMVVALGSQFLPLVPGLGVSAGGNSGWISLGFTTLQPAEFAKFGLALWLGFVVGHQRQRLSTWKGFLFPVGGFLLMLGVIMVSSEDLGTAMIVVLLGLGAFFAAGTPLRMLIGLVSVLAAGVLFFVLTSPNRMHRIQSLLVGADDPAHDPMGTHWQTNHGLFALASGGWTGKGLGASREKWGWLPAAHNDYIFAIIGEELGFIGTLLVVLLFALLAYGMFRLIARSQDMFIKVTTAAVLTWVVGQAAINIGVVANLLPVIGVPLPLVSAGGSAMMSTCLALAMVMSFALHEAGGRAALTGYLSRARGAVDISARRARKRESTPS</sequence>
<evidence type="ECO:0000256" key="4">
    <source>
        <dbReference type="ARBA" id="ARBA00022692"/>
    </source>
</evidence>
<dbReference type="GO" id="GO:0051301">
    <property type="term" value="P:cell division"/>
    <property type="evidence" value="ECO:0007669"/>
    <property type="project" value="UniProtKB-KW"/>
</dbReference>
<reference evidence="18" key="1">
    <citation type="journal article" date="2014" name="Int. J. Syst. Evol. Microbiol.">
        <title>Complete genome sequence of Corynebacterium casei LMG S-19264T (=DSM 44701T), isolated from a smear-ripened cheese.</title>
        <authorList>
            <consortium name="US DOE Joint Genome Institute (JGI-PGF)"/>
            <person name="Walter F."/>
            <person name="Albersmeier A."/>
            <person name="Kalinowski J."/>
            <person name="Ruckert C."/>
        </authorList>
    </citation>
    <scope>NUCLEOTIDE SEQUENCE</scope>
    <source>
        <strain evidence="18">CGMCC 1.12785</strain>
    </source>
</reference>
<keyword evidence="3" id="KW-0808">Transferase</keyword>
<reference evidence="18" key="2">
    <citation type="submission" date="2020-09" db="EMBL/GenBank/DDBJ databases">
        <authorList>
            <person name="Sun Q."/>
            <person name="Zhou Y."/>
        </authorList>
    </citation>
    <scope>NUCLEOTIDE SEQUENCE</scope>
    <source>
        <strain evidence="18">CGMCC 1.12785</strain>
    </source>
</reference>
<dbReference type="InterPro" id="IPR001182">
    <property type="entry name" value="FtsW/RodA"/>
</dbReference>
<evidence type="ECO:0000256" key="7">
    <source>
        <dbReference type="ARBA" id="ARBA00022989"/>
    </source>
</evidence>
<feature type="transmembrane region" description="Helical" evidence="17">
    <location>
        <begin position="292"/>
        <end position="318"/>
    </location>
</feature>
<dbReference type="GO" id="GO:0008360">
    <property type="term" value="P:regulation of cell shape"/>
    <property type="evidence" value="ECO:0007669"/>
    <property type="project" value="UniProtKB-KW"/>
</dbReference>
<dbReference type="GO" id="GO:0008955">
    <property type="term" value="F:peptidoglycan glycosyltransferase activity"/>
    <property type="evidence" value="ECO:0007669"/>
    <property type="project" value="UniProtKB-EC"/>
</dbReference>
<organism evidence="18 19">
    <name type="scientific">Sediminivirga luteola</name>
    <dbReference type="NCBI Taxonomy" id="1774748"/>
    <lineage>
        <taxon>Bacteria</taxon>
        <taxon>Bacillati</taxon>
        <taxon>Actinomycetota</taxon>
        <taxon>Actinomycetes</taxon>
        <taxon>Micrococcales</taxon>
        <taxon>Brevibacteriaceae</taxon>
        <taxon>Sediminivirga</taxon>
    </lineage>
</organism>
<evidence type="ECO:0000256" key="5">
    <source>
        <dbReference type="ARBA" id="ARBA00022960"/>
    </source>
</evidence>
<feature type="transmembrane region" description="Helical" evidence="17">
    <location>
        <begin position="188"/>
        <end position="205"/>
    </location>
</feature>
<keyword evidence="6" id="KW-0573">Peptidoglycan synthesis</keyword>
<evidence type="ECO:0000256" key="11">
    <source>
        <dbReference type="ARBA" id="ARBA00038053"/>
    </source>
</evidence>
<feature type="transmembrane region" description="Helical" evidence="17">
    <location>
        <begin position="128"/>
        <end position="154"/>
    </location>
</feature>
<accession>A0A8J2XJM9</accession>
<feature type="transmembrane region" description="Helical" evidence="17">
    <location>
        <begin position="212"/>
        <end position="230"/>
    </location>
</feature>
<keyword evidence="7 17" id="KW-1133">Transmembrane helix</keyword>
<evidence type="ECO:0000256" key="16">
    <source>
        <dbReference type="ARBA" id="ARBA00049966"/>
    </source>
</evidence>
<dbReference type="RefSeq" id="WP_188551250.1">
    <property type="nucleotide sequence ID" value="NZ_BMFY01000011.1"/>
</dbReference>
<keyword evidence="4 17" id="KW-0812">Transmembrane</keyword>
<keyword evidence="18" id="KW-0131">Cell cycle</keyword>
<dbReference type="GO" id="GO:0032153">
    <property type="term" value="C:cell division site"/>
    <property type="evidence" value="ECO:0007669"/>
    <property type="project" value="TreeGrafter"/>
</dbReference>
<proteinExistence type="inferred from homology"/>
<dbReference type="PANTHER" id="PTHR30474:SF2">
    <property type="entry name" value="PEPTIDOGLYCAN GLYCOSYLTRANSFERASE FTSW-RELATED"/>
    <property type="match status" value="1"/>
</dbReference>
<evidence type="ECO:0000256" key="10">
    <source>
        <dbReference type="ARBA" id="ARBA00033270"/>
    </source>
</evidence>
<feature type="transmembrane region" description="Helical" evidence="17">
    <location>
        <begin position="367"/>
        <end position="390"/>
    </location>
</feature>
<evidence type="ECO:0000256" key="1">
    <source>
        <dbReference type="ARBA" id="ARBA00004141"/>
    </source>
</evidence>
<dbReference type="PANTHER" id="PTHR30474">
    <property type="entry name" value="CELL CYCLE PROTEIN"/>
    <property type="match status" value="1"/>
</dbReference>
<evidence type="ECO:0000256" key="14">
    <source>
        <dbReference type="ARBA" id="ARBA00044770"/>
    </source>
</evidence>